<evidence type="ECO:0000313" key="1">
    <source>
        <dbReference type="EMBL" id="KAH3837620.1"/>
    </source>
</evidence>
<name>A0A9D4KD24_DREPO</name>
<organism evidence="1 2">
    <name type="scientific">Dreissena polymorpha</name>
    <name type="common">Zebra mussel</name>
    <name type="synonym">Mytilus polymorpha</name>
    <dbReference type="NCBI Taxonomy" id="45954"/>
    <lineage>
        <taxon>Eukaryota</taxon>
        <taxon>Metazoa</taxon>
        <taxon>Spiralia</taxon>
        <taxon>Lophotrochozoa</taxon>
        <taxon>Mollusca</taxon>
        <taxon>Bivalvia</taxon>
        <taxon>Autobranchia</taxon>
        <taxon>Heteroconchia</taxon>
        <taxon>Euheterodonta</taxon>
        <taxon>Imparidentia</taxon>
        <taxon>Neoheterodontei</taxon>
        <taxon>Myida</taxon>
        <taxon>Dreissenoidea</taxon>
        <taxon>Dreissenidae</taxon>
        <taxon>Dreissena</taxon>
    </lineage>
</organism>
<reference evidence="1" key="2">
    <citation type="submission" date="2020-11" db="EMBL/GenBank/DDBJ databases">
        <authorList>
            <person name="McCartney M.A."/>
            <person name="Auch B."/>
            <person name="Kono T."/>
            <person name="Mallez S."/>
            <person name="Becker A."/>
            <person name="Gohl D.M."/>
            <person name="Silverstein K.A.T."/>
            <person name="Koren S."/>
            <person name="Bechman K.B."/>
            <person name="Herman A."/>
            <person name="Abrahante J.E."/>
            <person name="Garbe J."/>
        </authorList>
    </citation>
    <scope>NUCLEOTIDE SEQUENCE</scope>
    <source>
        <strain evidence="1">Duluth1</strain>
        <tissue evidence="1">Whole animal</tissue>
    </source>
</reference>
<accession>A0A9D4KD24</accession>
<evidence type="ECO:0000313" key="2">
    <source>
        <dbReference type="Proteomes" id="UP000828390"/>
    </source>
</evidence>
<dbReference type="AlphaFoldDB" id="A0A9D4KD24"/>
<reference evidence="1" key="1">
    <citation type="journal article" date="2019" name="bioRxiv">
        <title>The Genome of the Zebra Mussel, Dreissena polymorpha: A Resource for Invasive Species Research.</title>
        <authorList>
            <person name="McCartney M.A."/>
            <person name="Auch B."/>
            <person name="Kono T."/>
            <person name="Mallez S."/>
            <person name="Zhang Y."/>
            <person name="Obille A."/>
            <person name="Becker A."/>
            <person name="Abrahante J.E."/>
            <person name="Garbe J."/>
            <person name="Badalamenti J.P."/>
            <person name="Herman A."/>
            <person name="Mangelson H."/>
            <person name="Liachko I."/>
            <person name="Sullivan S."/>
            <person name="Sone E.D."/>
            <person name="Koren S."/>
            <person name="Silverstein K.A.T."/>
            <person name="Beckman K.B."/>
            <person name="Gohl D.M."/>
        </authorList>
    </citation>
    <scope>NUCLEOTIDE SEQUENCE</scope>
    <source>
        <strain evidence="1">Duluth1</strain>
        <tissue evidence="1">Whole animal</tissue>
    </source>
</reference>
<proteinExistence type="predicted"/>
<protein>
    <submittedName>
        <fullName evidence="1">Uncharacterized protein</fullName>
    </submittedName>
</protein>
<dbReference type="Proteomes" id="UP000828390">
    <property type="component" value="Unassembled WGS sequence"/>
</dbReference>
<sequence length="87" mass="9892">MEPAHCFIEYYVHFSNLNAERSAVHGLHIVLRRDLPRVVLPPEFQEVCKNGTHSVPGLQELALRAVFDLMGNNLGFGFDNSVSFFLY</sequence>
<dbReference type="EMBL" id="JAIWYP010000004">
    <property type="protein sequence ID" value="KAH3837620.1"/>
    <property type="molecule type" value="Genomic_DNA"/>
</dbReference>
<gene>
    <name evidence="1" type="ORF">DPMN_111018</name>
</gene>
<comment type="caution">
    <text evidence="1">The sequence shown here is derived from an EMBL/GenBank/DDBJ whole genome shotgun (WGS) entry which is preliminary data.</text>
</comment>
<keyword evidence="2" id="KW-1185">Reference proteome</keyword>